<comment type="caution">
    <text evidence="2">The sequence shown here is derived from an EMBL/GenBank/DDBJ whole genome shotgun (WGS) entry which is preliminary data.</text>
</comment>
<name>A0A1D1UM04_RAMVA</name>
<protein>
    <submittedName>
        <fullName evidence="2">Uncharacterized protein</fullName>
    </submittedName>
</protein>
<keyword evidence="3" id="KW-1185">Reference proteome</keyword>
<proteinExistence type="predicted"/>
<dbReference type="EMBL" id="BDGG01000001">
    <property type="protein sequence ID" value="GAU88287.1"/>
    <property type="molecule type" value="Genomic_DNA"/>
</dbReference>
<reference evidence="2 3" key="1">
    <citation type="journal article" date="2016" name="Nat. Commun.">
        <title>Extremotolerant tardigrade genome and improved radiotolerance of human cultured cells by tardigrade-unique protein.</title>
        <authorList>
            <person name="Hashimoto T."/>
            <person name="Horikawa D.D."/>
            <person name="Saito Y."/>
            <person name="Kuwahara H."/>
            <person name="Kozuka-Hata H."/>
            <person name="Shin-I T."/>
            <person name="Minakuchi Y."/>
            <person name="Ohishi K."/>
            <person name="Motoyama A."/>
            <person name="Aizu T."/>
            <person name="Enomoto A."/>
            <person name="Kondo K."/>
            <person name="Tanaka S."/>
            <person name="Hara Y."/>
            <person name="Koshikawa S."/>
            <person name="Sagara H."/>
            <person name="Miura T."/>
            <person name="Yokobori S."/>
            <person name="Miyagawa K."/>
            <person name="Suzuki Y."/>
            <person name="Kubo T."/>
            <person name="Oyama M."/>
            <person name="Kohara Y."/>
            <person name="Fujiyama A."/>
            <person name="Arakawa K."/>
            <person name="Katayama T."/>
            <person name="Toyoda A."/>
            <person name="Kunieda T."/>
        </authorList>
    </citation>
    <scope>NUCLEOTIDE SEQUENCE [LARGE SCALE GENOMIC DNA]</scope>
    <source>
        <strain evidence="2 3">YOKOZUNA-1</strain>
    </source>
</reference>
<feature type="region of interest" description="Disordered" evidence="1">
    <location>
        <begin position="67"/>
        <end position="96"/>
    </location>
</feature>
<evidence type="ECO:0000313" key="3">
    <source>
        <dbReference type="Proteomes" id="UP000186922"/>
    </source>
</evidence>
<sequence>MALHLSLRCCQRRYLDKVPRLWPLNDVRSSQHQISEILRLYPSSFDNQVACLQARMAPLAFSSMHPLQTVTQTPQPSSESGSFSHSSTASSPIPVI</sequence>
<gene>
    <name evidence="2" type="primary">RvY_01019-1</name>
    <name evidence="2" type="synonym">RvY_01019.1</name>
    <name evidence="2" type="ORF">RvY_01019</name>
</gene>
<evidence type="ECO:0000313" key="2">
    <source>
        <dbReference type="EMBL" id="GAU88287.1"/>
    </source>
</evidence>
<organism evidence="2 3">
    <name type="scientific">Ramazzottius varieornatus</name>
    <name type="common">Water bear</name>
    <name type="synonym">Tardigrade</name>
    <dbReference type="NCBI Taxonomy" id="947166"/>
    <lineage>
        <taxon>Eukaryota</taxon>
        <taxon>Metazoa</taxon>
        <taxon>Ecdysozoa</taxon>
        <taxon>Tardigrada</taxon>
        <taxon>Eutardigrada</taxon>
        <taxon>Parachela</taxon>
        <taxon>Hypsibioidea</taxon>
        <taxon>Ramazzottiidae</taxon>
        <taxon>Ramazzottius</taxon>
    </lineage>
</organism>
<evidence type="ECO:0000256" key="1">
    <source>
        <dbReference type="SAM" id="MobiDB-lite"/>
    </source>
</evidence>
<dbReference type="Proteomes" id="UP000186922">
    <property type="component" value="Unassembled WGS sequence"/>
</dbReference>
<feature type="compositionally biased region" description="Low complexity" evidence="1">
    <location>
        <begin position="74"/>
        <end position="96"/>
    </location>
</feature>
<dbReference type="AlphaFoldDB" id="A0A1D1UM04"/>
<accession>A0A1D1UM04</accession>